<dbReference type="PANTHER" id="PTHR31797">
    <property type="entry name" value="EXTRACELLULAR MATRIX PROTEIN A-RELATED"/>
    <property type="match status" value="1"/>
</dbReference>
<dbReference type="RefSeq" id="WP_271997314.1">
    <property type="nucleotide sequence ID" value="NZ_JAQNDN010000004.1"/>
</dbReference>
<organism evidence="3 4">
    <name type="scientific">Nannocystis radixulma</name>
    <dbReference type="NCBI Taxonomy" id="2995305"/>
    <lineage>
        <taxon>Bacteria</taxon>
        <taxon>Pseudomonadati</taxon>
        <taxon>Myxococcota</taxon>
        <taxon>Polyangia</taxon>
        <taxon>Nannocystales</taxon>
        <taxon>Nannocystaceae</taxon>
        <taxon>Nannocystis</taxon>
    </lineage>
</organism>
<keyword evidence="2" id="KW-0732">Signal</keyword>
<dbReference type="NCBIfam" id="TIGR03901">
    <property type="entry name" value="MYXO-CTERM"/>
    <property type="match status" value="1"/>
</dbReference>
<proteinExistence type="predicted"/>
<sequence>MLLGSLTAIAILGEGTAAAANPTYYNDQAAFAADHLFKVTDDYSNPAYVFSQNDATMSAVLGETDYKSTGFMNLNIVQQNDTYCSGCNGSFELSFQTTTIGTPEGIHGVGLQVFAHDLGVPYFAFITFADGTTANIALPAAVSFWGVAAPERIRKIHFGLTMGGATTSGSFVIDNLVIGEGCQEDADCADDDMCNGAETCEEGTCTAGTPLDCGDGNVCTDDTCDPGSGCVNSNNVAPCEDADMCTENTVCADGVCGGGNALDCADDDVCTENTCDPGSGCGNAPIDGCCKTDGDCAADQICNVDSNTCESPMTTDGETTTTTGDETTTGGVDSMTGADTTGPDTTLGPDTTTTGEPGTTAEPTGTGSGGPITTTAGPETPTTGDAGETSNGTTAVDSDSGTDSGGADDDGGCGCRQDRGDRLGGFLISLGLGLLVRRRRR</sequence>
<comment type="caution">
    <text evidence="3">The sequence shown here is derived from an EMBL/GenBank/DDBJ whole genome shotgun (WGS) entry which is preliminary data.</text>
</comment>
<feature type="signal peptide" evidence="2">
    <location>
        <begin position="1"/>
        <end position="19"/>
    </location>
</feature>
<evidence type="ECO:0000256" key="1">
    <source>
        <dbReference type="SAM" id="MobiDB-lite"/>
    </source>
</evidence>
<name>A0ABT5B445_9BACT</name>
<evidence type="ECO:0000256" key="2">
    <source>
        <dbReference type="SAM" id="SignalP"/>
    </source>
</evidence>
<dbReference type="Proteomes" id="UP001217838">
    <property type="component" value="Unassembled WGS sequence"/>
</dbReference>
<dbReference type="InterPro" id="IPR052846">
    <property type="entry name" value="ECM-enzyme_regulator"/>
</dbReference>
<dbReference type="InterPro" id="IPR024038">
    <property type="entry name" value="MYXO-CTERM"/>
</dbReference>
<evidence type="ECO:0000313" key="4">
    <source>
        <dbReference type="Proteomes" id="UP001217838"/>
    </source>
</evidence>
<feature type="chain" id="PRO_5046075696" evidence="2">
    <location>
        <begin position="20"/>
        <end position="441"/>
    </location>
</feature>
<evidence type="ECO:0000313" key="3">
    <source>
        <dbReference type="EMBL" id="MDC0668309.1"/>
    </source>
</evidence>
<reference evidence="3 4" key="1">
    <citation type="submission" date="2022-11" db="EMBL/GenBank/DDBJ databases">
        <title>Minimal conservation of predation-associated metabolite biosynthetic gene clusters underscores biosynthetic potential of Myxococcota including descriptions for ten novel species: Archangium lansinium sp. nov., Myxococcus landrumus sp. nov., Nannocystis bai.</title>
        <authorList>
            <person name="Ahearne A."/>
            <person name="Stevens C."/>
            <person name="Dowd S."/>
        </authorList>
    </citation>
    <scope>NUCLEOTIDE SEQUENCE [LARGE SCALE GENOMIC DNA]</scope>
    <source>
        <strain evidence="3 4">NCELM</strain>
    </source>
</reference>
<dbReference type="EMBL" id="JAQNDN010000004">
    <property type="protein sequence ID" value="MDC0668309.1"/>
    <property type="molecule type" value="Genomic_DNA"/>
</dbReference>
<protein>
    <submittedName>
        <fullName evidence="3">MYXO-CTERM sorting domain-containing protein</fullName>
    </submittedName>
</protein>
<dbReference type="PANTHER" id="PTHR31797:SF6">
    <property type="entry name" value="CHITIN-BINDING TYPE-2 DOMAIN-CONTAINING PROTEIN"/>
    <property type="match status" value="1"/>
</dbReference>
<keyword evidence="4" id="KW-1185">Reference proteome</keyword>
<feature type="region of interest" description="Disordered" evidence="1">
    <location>
        <begin position="311"/>
        <end position="422"/>
    </location>
</feature>
<feature type="compositionally biased region" description="Low complexity" evidence="1">
    <location>
        <begin position="314"/>
        <end position="402"/>
    </location>
</feature>
<gene>
    <name evidence="3" type="ORF">POL58_11190</name>
</gene>
<accession>A0ABT5B445</accession>